<organism evidence="2 3">
    <name type="scientific">Elysia crispata</name>
    <name type="common">lettuce slug</name>
    <dbReference type="NCBI Taxonomy" id="231223"/>
    <lineage>
        <taxon>Eukaryota</taxon>
        <taxon>Metazoa</taxon>
        <taxon>Spiralia</taxon>
        <taxon>Lophotrochozoa</taxon>
        <taxon>Mollusca</taxon>
        <taxon>Gastropoda</taxon>
        <taxon>Heterobranchia</taxon>
        <taxon>Euthyneura</taxon>
        <taxon>Panpulmonata</taxon>
        <taxon>Sacoglossa</taxon>
        <taxon>Placobranchoidea</taxon>
        <taxon>Plakobranchidae</taxon>
        <taxon>Elysia</taxon>
    </lineage>
</organism>
<feature type="compositionally biased region" description="Basic and acidic residues" evidence="1">
    <location>
        <begin position="51"/>
        <end position="69"/>
    </location>
</feature>
<dbReference type="AlphaFoldDB" id="A0AAE0XS11"/>
<gene>
    <name evidence="2" type="ORF">RRG08_011553</name>
</gene>
<protein>
    <submittedName>
        <fullName evidence="2">Uncharacterized protein</fullName>
    </submittedName>
</protein>
<accession>A0AAE0XS11</accession>
<name>A0AAE0XS11_9GAST</name>
<dbReference type="Proteomes" id="UP001283361">
    <property type="component" value="Unassembled WGS sequence"/>
</dbReference>
<sequence>MSEPRTKPEPSEFQPITLSTEPASAIFRLQLRVDNRLGRSVDCPSTASRVNPRDSPRERNSHVQTHDLHGLPGYGDLSTSEFLSSGNFGDLEQTTASRSKARGGQMSMVHGQWSSGISRPDKASPVLGKDRRRRKARLVRWRVQLKGGKLRKAGRLEDRYLQGCPAVLKYRCLDDT</sequence>
<proteinExistence type="predicted"/>
<keyword evidence="3" id="KW-1185">Reference proteome</keyword>
<feature type="compositionally biased region" description="Polar residues" evidence="1">
    <location>
        <begin position="77"/>
        <end position="98"/>
    </location>
</feature>
<feature type="region of interest" description="Disordered" evidence="1">
    <location>
        <begin position="39"/>
        <end position="131"/>
    </location>
</feature>
<dbReference type="EMBL" id="JAWDGP010007738">
    <property type="protein sequence ID" value="KAK3706784.1"/>
    <property type="molecule type" value="Genomic_DNA"/>
</dbReference>
<reference evidence="2" key="1">
    <citation type="journal article" date="2023" name="G3 (Bethesda)">
        <title>A reference genome for the long-term kleptoplast-retaining sea slug Elysia crispata morphotype clarki.</title>
        <authorList>
            <person name="Eastman K.E."/>
            <person name="Pendleton A.L."/>
            <person name="Shaikh M.A."/>
            <person name="Suttiyut T."/>
            <person name="Ogas R."/>
            <person name="Tomko P."/>
            <person name="Gavelis G."/>
            <person name="Widhalm J.R."/>
            <person name="Wisecaver J.H."/>
        </authorList>
    </citation>
    <scope>NUCLEOTIDE SEQUENCE</scope>
    <source>
        <strain evidence="2">ECLA1</strain>
    </source>
</reference>
<comment type="caution">
    <text evidence="2">The sequence shown here is derived from an EMBL/GenBank/DDBJ whole genome shotgun (WGS) entry which is preliminary data.</text>
</comment>
<evidence type="ECO:0000313" key="3">
    <source>
        <dbReference type="Proteomes" id="UP001283361"/>
    </source>
</evidence>
<evidence type="ECO:0000313" key="2">
    <source>
        <dbReference type="EMBL" id="KAK3706784.1"/>
    </source>
</evidence>
<evidence type="ECO:0000256" key="1">
    <source>
        <dbReference type="SAM" id="MobiDB-lite"/>
    </source>
</evidence>